<dbReference type="EMBL" id="BMNY01000003">
    <property type="protein sequence ID" value="GGM79173.1"/>
    <property type="molecule type" value="Genomic_DNA"/>
</dbReference>
<dbReference type="AlphaFoldDB" id="A0AA37BSM7"/>
<evidence type="ECO:0000313" key="2">
    <source>
        <dbReference type="Proteomes" id="UP000632195"/>
    </source>
</evidence>
<proteinExistence type="predicted"/>
<dbReference type="Proteomes" id="UP000632195">
    <property type="component" value="Unassembled WGS sequence"/>
</dbReference>
<dbReference type="RefSeq" id="WP_194446418.1">
    <property type="nucleotide sequence ID" value="NZ_BMNY01000003.1"/>
</dbReference>
<sequence length="148" mass="16656">MSLLILDTLRYFDGEINENKVSRLCVTVAKKLLGQAYNIPNYAMVSGRIQEISVSPDTERVTEALVAGRERLNGSKFEGFFLSSGSGQRDYLLFTPKLASTLREYAIFPEEYEMKIEVEVVSFKMKKLKVYTKGTVIDNAVMRGGEPV</sequence>
<accession>A0AA37BSM7</accession>
<organism evidence="1 2">
    <name type="scientific">Thermogymnomonas acidicola</name>
    <dbReference type="NCBI Taxonomy" id="399579"/>
    <lineage>
        <taxon>Archaea</taxon>
        <taxon>Methanobacteriati</taxon>
        <taxon>Thermoplasmatota</taxon>
        <taxon>Thermoplasmata</taxon>
        <taxon>Thermoplasmatales</taxon>
        <taxon>Thermogymnomonas</taxon>
    </lineage>
</organism>
<name>A0AA37BSM7_9ARCH</name>
<gene>
    <name evidence="1" type="ORF">GCM10007108_16740</name>
</gene>
<protein>
    <submittedName>
        <fullName evidence="1">Uncharacterized protein</fullName>
    </submittedName>
</protein>
<keyword evidence="2" id="KW-1185">Reference proteome</keyword>
<comment type="caution">
    <text evidence="1">The sequence shown here is derived from an EMBL/GenBank/DDBJ whole genome shotgun (WGS) entry which is preliminary data.</text>
</comment>
<evidence type="ECO:0000313" key="1">
    <source>
        <dbReference type="EMBL" id="GGM79173.1"/>
    </source>
</evidence>
<reference evidence="1" key="1">
    <citation type="journal article" date="2014" name="Int. J. Syst. Evol. Microbiol.">
        <title>Complete genome sequence of Corynebacterium casei LMG S-19264T (=DSM 44701T), isolated from a smear-ripened cheese.</title>
        <authorList>
            <consortium name="US DOE Joint Genome Institute (JGI-PGF)"/>
            <person name="Walter F."/>
            <person name="Albersmeier A."/>
            <person name="Kalinowski J."/>
            <person name="Ruckert C."/>
        </authorList>
    </citation>
    <scope>NUCLEOTIDE SEQUENCE</scope>
    <source>
        <strain evidence="1">JCM 13583</strain>
    </source>
</reference>
<reference evidence="1" key="2">
    <citation type="submission" date="2022-09" db="EMBL/GenBank/DDBJ databases">
        <authorList>
            <person name="Sun Q."/>
            <person name="Ohkuma M."/>
        </authorList>
    </citation>
    <scope>NUCLEOTIDE SEQUENCE</scope>
    <source>
        <strain evidence="1">JCM 13583</strain>
    </source>
</reference>